<evidence type="ECO:0000313" key="2">
    <source>
        <dbReference type="EMBL" id="KFG32194.1"/>
    </source>
</evidence>
<dbReference type="AlphaFoldDB" id="A0A086JJ76"/>
<dbReference type="EMBL" id="AHZU02001452">
    <property type="protein sequence ID" value="KFG32194.1"/>
    <property type="molecule type" value="Genomic_DNA"/>
</dbReference>
<sequence>MAESLSLLRRCPPLLSRGRTSSPSMHACLSPGYRGSHASLPFRNGCSSKASSGPGCLRGARSGRTAGYAAGARTFSRRAFSLRGIPAGASRCGDTRPKARLSLRAGGSAGRADRGRGADSPRPSELRRPRGNAPRGPPKVGGARGSSSSRKEARSGGPRARHEAPFGPGGALPDGGRIRESGGSEEEISANDGYDAFASSRRTSTRASNKRLPGRRRPQNARHEALASRRRLCPFFSISSCVSRNPSLPYADAFLVVKDICKIHLSS</sequence>
<proteinExistence type="predicted"/>
<feature type="compositionally biased region" description="Low complexity" evidence="1">
    <location>
        <begin position="198"/>
        <end position="207"/>
    </location>
</feature>
<evidence type="ECO:0000256" key="1">
    <source>
        <dbReference type="SAM" id="MobiDB-lite"/>
    </source>
</evidence>
<comment type="caution">
    <text evidence="2">The sequence shown here is derived from an EMBL/GenBank/DDBJ whole genome shotgun (WGS) entry which is preliminary data.</text>
</comment>
<reference evidence="2 3" key="1">
    <citation type="submission" date="2014-02" db="EMBL/GenBank/DDBJ databases">
        <authorList>
            <person name="Sibley D."/>
            <person name="Venepally P."/>
            <person name="Karamycheva S."/>
            <person name="Hadjithomas M."/>
            <person name="Khan A."/>
            <person name="Brunk B."/>
            <person name="Roos D."/>
            <person name="Caler E."/>
            <person name="Lorenzi H."/>
        </authorList>
    </citation>
    <scope>NUCLEOTIDE SEQUENCE [LARGE SCALE GENOMIC DNA]</scope>
    <source>
        <strain evidence="2 3">GAB2-2007-GAL-DOM2</strain>
    </source>
</reference>
<organism evidence="2 3">
    <name type="scientific">Toxoplasma gondii GAB2-2007-GAL-DOM2</name>
    <dbReference type="NCBI Taxonomy" id="1130820"/>
    <lineage>
        <taxon>Eukaryota</taxon>
        <taxon>Sar</taxon>
        <taxon>Alveolata</taxon>
        <taxon>Apicomplexa</taxon>
        <taxon>Conoidasida</taxon>
        <taxon>Coccidia</taxon>
        <taxon>Eucoccidiorida</taxon>
        <taxon>Eimeriorina</taxon>
        <taxon>Sarcocystidae</taxon>
        <taxon>Toxoplasma</taxon>
    </lineage>
</organism>
<feature type="region of interest" description="Disordered" evidence="1">
    <location>
        <begin position="86"/>
        <end position="224"/>
    </location>
</feature>
<feature type="compositionally biased region" description="Basic and acidic residues" evidence="1">
    <location>
        <begin position="111"/>
        <end position="128"/>
    </location>
</feature>
<accession>A0A086JJ76</accession>
<evidence type="ECO:0000313" key="3">
    <source>
        <dbReference type="Proteomes" id="UP000028837"/>
    </source>
</evidence>
<dbReference type="VEuPathDB" id="ToxoDB:TGDOM2_400970"/>
<protein>
    <submittedName>
        <fullName evidence="2">Uncharacterized protein</fullName>
    </submittedName>
</protein>
<gene>
    <name evidence="2" type="ORF">TGDOM2_400970</name>
</gene>
<name>A0A086JJ76_TOXGO</name>
<feature type="compositionally biased region" description="Basic residues" evidence="1">
    <location>
        <begin position="208"/>
        <end position="220"/>
    </location>
</feature>
<dbReference type="Proteomes" id="UP000028837">
    <property type="component" value="Unassembled WGS sequence"/>
</dbReference>
<feature type="compositionally biased region" description="Basic and acidic residues" evidence="1">
    <location>
        <begin position="149"/>
        <end position="164"/>
    </location>
</feature>